<dbReference type="AlphaFoldDB" id="A0AAE9ZAN3"/>
<feature type="transmembrane region" description="Helical" evidence="1">
    <location>
        <begin position="12"/>
        <end position="35"/>
    </location>
</feature>
<evidence type="ECO:0000313" key="2">
    <source>
        <dbReference type="EMBL" id="WDI30773.1"/>
    </source>
</evidence>
<sequence length="252" mass="27933">MTFKAIVQRVHLWAGLILGIQVLLWMASGVIMSWFPIELVRGETSAFQSPPVALEPSTYASPGGILAQAGGATSVELTHFLGQPVYRTTGPGAAAGLFNASTGERLSPISEALARKVAELDYVGAGEIVSADLVSFPPQEYRGERPVWRIDYNDKLNTRIYVSPSSGEVKARRNNIWRLYDFFWMLHIMDYEDREDFNNPLVMGASAAGLVFAISGMIIVVYRLRRRRYLNDLELASGARHKADKTLAEKQP</sequence>
<dbReference type="EMBL" id="CP118166">
    <property type="protein sequence ID" value="WDI30773.1"/>
    <property type="molecule type" value="Genomic_DNA"/>
</dbReference>
<proteinExistence type="predicted"/>
<keyword evidence="1" id="KW-0472">Membrane</keyword>
<dbReference type="InterPro" id="IPR005625">
    <property type="entry name" value="PepSY-ass_TM"/>
</dbReference>
<organism evidence="2 3">
    <name type="scientific">Hyphococcus flavus</name>
    <dbReference type="NCBI Taxonomy" id="1866326"/>
    <lineage>
        <taxon>Bacteria</taxon>
        <taxon>Pseudomonadati</taxon>
        <taxon>Pseudomonadota</taxon>
        <taxon>Alphaproteobacteria</taxon>
        <taxon>Parvularculales</taxon>
        <taxon>Parvularculaceae</taxon>
        <taxon>Hyphococcus</taxon>
    </lineage>
</organism>
<gene>
    <name evidence="2" type="ORF">PUV54_12500</name>
</gene>
<dbReference type="RefSeq" id="WP_274492594.1">
    <property type="nucleotide sequence ID" value="NZ_CP118166.1"/>
</dbReference>
<dbReference type="Pfam" id="PF03929">
    <property type="entry name" value="PepSY_TM"/>
    <property type="match status" value="1"/>
</dbReference>
<evidence type="ECO:0000256" key="1">
    <source>
        <dbReference type="SAM" id="Phobius"/>
    </source>
</evidence>
<keyword evidence="3" id="KW-1185">Reference proteome</keyword>
<reference evidence="2" key="1">
    <citation type="submission" date="2023-02" db="EMBL/GenBank/DDBJ databases">
        <title>Genome sequence of Hyphococcus flavus.</title>
        <authorList>
            <person name="Rong J.-C."/>
            <person name="Zhao Q."/>
            <person name="Yi M."/>
            <person name="Wu J.-Y."/>
        </authorList>
    </citation>
    <scope>NUCLEOTIDE SEQUENCE</scope>
    <source>
        <strain evidence="2">MCCC 1K03223</strain>
    </source>
</reference>
<name>A0AAE9ZAN3_9PROT</name>
<keyword evidence="1" id="KW-1133">Transmembrane helix</keyword>
<dbReference type="KEGG" id="hfl:PUV54_12500"/>
<dbReference type="Proteomes" id="UP001214043">
    <property type="component" value="Chromosome"/>
</dbReference>
<accession>A0AAE9ZAN3</accession>
<evidence type="ECO:0000313" key="3">
    <source>
        <dbReference type="Proteomes" id="UP001214043"/>
    </source>
</evidence>
<feature type="transmembrane region" description="Helical" evidence="1">
    <location>
        <begin position="201"/>
        <end position="222"/>
    </location>
</feature>
<protein>
    <submittedName>
        <fullName evidence="2">PepSY domain-containing protein</fullName>
    </submittedName>
</protein>
<keyword evidence="1" id="KW-0812">Transmembrane</keyword>